<dbReference type="GeneID" id="6081046"/>
<organism evidence="3">
    <name type="scientific">Laccaria bicolor (strain S238N-H82 / ATCC MYA-4686)</name>
    <name type="common">Bicoloured deceiver</name>
    <name type="synonym">Laccaria laccata var. bicolor</name>
    <dbReference type="NCBI Taxonomy" id="486041"/>
    <lineage>
        <taxon>Eukaryota</taxon>
        <taxon>Fungi</taxon>
        <taxon>Dikarya</taxon>
        <taxon>Basidiomycota</taxon>
        <taxon>Agaricomycotina</taxon>
        <taxon>Agaricomycetes</taxon>
        <taxon>Agaricomycetidae</taxon>
        <taxon>Agaricales</taxon>
        <taxon>Agaricineae</taxon>
        <taxon>Hydnangiaceae</taxon>
        <taxon>Laccaria</taxon>
    </lineage>
</organism>
<proteinExistence type="predicted"/>
<dbReference type="AlphaFoldDB" id="B0DNK9"/>
<reference evidence="2 3" key="1">
    <citation type="journal article" date="2008" name="Nature">
        <title>The genome of Laccaria bicolor provides insights into mycorrhizal symbiosis.</title>
        <authorList>
            <person name="Martin F."/>
            <person name="Aerts A."/>
            <person name="Ahren D."/>
            <person name="Brun A."/>
            <person name="Danchin E.G.J."/>
            <person name="Duchaussoy F."/>
            <person name="Gibon J."/>
            <person name="Kohler A."/>
            <person name="Lindquist E."/>
            <person name="Pereda V."/>
            <person name="Salamov A."/>
            <person name="Shapiro H.J."/>
            <person name="Wuyts J."/>
            <person name="Blaudez D."/>
            <person name="Buee M."/>
            <person name="Brokstein P."/>
            <person name="Canbaeck B."/>
            <person name="Cohen D."/>
            <person name="Courty P.E."/>
            <person name="Coutinho P.M."/>
            <person name="Delaruelle C."/>
            <person name="Detter J.C."/>
            <person name="Deveau A."/>
            <person name="DiFazio S."/>
            <person name="Duplessis S."/>
            <person name="Fraissinet-Tachet L."/>
            <person name="Lucic E."/>
            <person name="Frey-Klett P."/>
            <person name="Fourrey C."/>
            <person name="Feussner I."/>
            <person name="Gay G."/>
            <person name="Grimwood J."/>
            <person name="Hoegger P.J."/>
            <person name="Jain P."/>
            <person name="Kilaru S."/>
            <person name="Labbe J."/>
            <person name="Lin Y.C."/>
            <person name="Legue V."/>
            <person name="Le Tacon F."/>
            <person name="Marmeisse R."/>
            <person name="Melayah D."/>
            <person name="Montanini B."/>
            <person name="Muratet M."/>
            <person name="Nehls U."/>
            <person name="Niculita-Hirzel H."/>
            <person name="Oudot-Le Secq M.P."/>
            <person name="Peter M."/>
            <person name="Quesneville H."/>
            <person name="Rajashekar B."/>
            <person name="Reich M."/>
            <person name="Rouhier N."/>
            <person name="Schmutz J."/>
            <person name="Yin T."/>
            <person name="Chalot M."/>
            <person name="Henrissat B."/>
            <person name="Kuees U."/>
            <person name="Lucas S."/>
            <person name="Van de Peer Y."/>
            <person name="Podila G.K."/>
            <person name="Polle A."/>
            <person name="Pukkila P.J."/>
            <person name="Richardson P.M."/>
            <person name="Rouze P."/>
            <person name="Sanders I.R."/>
            <person name="Stajich J.E."/>
            <person name="Tunlid A."/>
            <person name="Tuskan G."/>
            <person name="Grigoriev I.V."/>
        </authorList>
    </citation>
    <scope>NUCLEOTIDE SEQUENCE [LARGE SCALE GENOMIC DNA]</scope>
    <source>
        <strain evidence="3">S238N-H82 / ATCC MYA-4686</strain>
    </source>
</reference>
<dbReference type="HOGENOM" id="CLU_520806_0_0_1"/>
<dbReference type="EMBL" id="DS547121">
    <property type="protein sequence ID" value="EDR03884.1"/>
    <property type="molecule type" value="Genomic_DNA"/>
</dbReference>
<evidence type="ECO:0000313" key="2">
    <source>
        <dbReference type="EMBL" id="EDR03884.1"/>
    </source>
</evidence>
<evidence type="ECO:0000313" key="3">
    <source>
        <dbReference type="Proteomes" id="UP000001194"/>
    </source>
</evidence>
<evidence type="ECO:0000256" key="1">
    <source>
        <dbReference type="SAM" id="MobiDB-lite"/>
    </source>
</evidence>
<accession>B0DNK9</accession>
<protein>
    <submittedName>
        <fullName evidence="2">Predicted protein</fullName>
    </submittedName>
</protein>
<feature type="region of interest" description="Disordered" evidence="1">
    <location>
        <begin position="490"/>
        <end position="523"/>
    </location>
</feature>
<feature type="compositionally biased region" description="Basic residues" evidence="1">
    <location>
        <begin position="503"/>
        <end position="512"/>
    </location>
</feature>
<name>B0DNK9_LACBS</name>
<gene>
    <name evidence="2" type="ORF">LACBIDRAFT_331138</name>
</gene>
<dbReference type="KEGG" id="lbc:LACBIDRAFT_331138"/>
<dbReference type="RefSeq" id="XP_001885452.1">
    <property type="nucleotide sequence ID" value="XM_001885417.1"/>
</dbReference>
<dbReference type="Proteomes" id="UP000001194">
    <property type="component" value="Unassembled WGS sequence"/>
</dbReference>
<sequence>MMSSVLLTMRSSTSCATNLSANTRSTRIGEQGARTQQDDSPAFGSGTRRREWVCKFDGSTGRIHFVCICVVHGLGFSILSFALRSISHTPLATTSLVILDADLHPFYEWSRPLARASSVDALHFDECPSVENNELVPPVGVPGRAIELSCILNGGRLLRECWKETTTKTNVQHGFDRRPPTSPPTLLAYHSRAWESLVTFAELSSSPAQHSLDRKAPCNTRFRTTNNGPYIFTAQRRGQSSNGRRFVLFISTITRRRFTHPFQLLRRSAAPNFVTTPFFGSPNLDLSPPQLYRRLAVGLWIFDRNHSIGLTIEFRITAWIREARPELQETKIILVIPIVRRRPHEDDSWERDEKECEERQGWMRGGRAGMASSETGIAKVYFDNDEEASLDSWDVVRERFPQITNTVPYSSSARLPSRTTILWIAASFIRHTSNTKFPIKPTYANTYLSATHLSATHLSAMYRVALANTCFANYTSYPNQSSSRDLIRVRLHPPSHPSSSRRTTPRSAHRLPRFSADVPATAE</sequence>
<dbReference type="InParanoid" id="B0DNK9"/>
<keyword evidence="3" id="KW-1185">Reference proteome</keyword>